<evidence type="ECO:0000313" key="5">
    <source>
        <dbReference type="Proteomes" id="UP000315889"/>
    </source>
</evidence>
<dbReference type="Gene3D" id="1.10.10.10">
    <property type="entry name" value="Winged helix-like DNA-binding domain superfamily/Winged helix DNA-binding domain"/>
    <property type="match status" value="1"/>
</dbReference>
<feature type="domain" description="DprA winged helix" evidence="3">
    <location>
        <begin position="312"/>
        <end position="365"/>
    </location>
</feature>
<dbReference type="InterPro" id="IPR036388">
    <property type="entry name" value="WH-like_DNA-bd_sf"/>
</dbReference>
<sequence length="374" mass="40406">MASTDEQEINYALIAQQIEGLTLSTQEKILTATETYKNLFEGTVTQFPPTLAATINVFQKLYHKRDWQGFLAIQQEALLKSNAKVICCTSDDYPLLLKQTSRAPPLLYVRGSVTNLHLPQIAIVGSRQMTRSGQQNALTWSRFLADSGFTITSGLALGVDGTAHEGALQVSAGTTIAVMATGIDKVYPKRHQKLGDRIVDAGGTLVTEFPPGINPLARHFPQRNRIISGLSLGVLVVEAAIKSGSLITARTALEQNREVFAIPGSIHSPQSKGCHLLIKQGAHLVETADEVVAELGGALGGFGEAIVKQQSKKSKLDLDKTQIELLDILSFDPVSLDALVELSKWPIGKLAPVLVSLELSGFIANDNGFYQRLI</sequence>
<reference evidence="4 5" key="1">
    <citation type="submission" date="2019-02" db="EMBL/GenBank/DDBJ databases">
        <title>Prokaryotic population dynamics and viral predation in marine succession experiment using metagenomics: the confinement effect.</title>
        <authorList>
            <person name="Haro-Moreno J.M."/>
            <person name="Rodriguez-Valera F."/>
            <person name="Lopez-Perez M."/>
        </authorList>
    </citation>
    <scope>NUCLEOTIDE SEQUENCE [LARGE SCALE GENOMIC DNA]</scope>
    <source>
        <strain evidence="4">MED-G170</strain>
    </source>
</reference>
<comment type="caution">
    <text evidence="4">The sequence shown here is derived from an EMBL/GenBank/DDBJ whole genome shotgun (WGS) entry which is preliminary data.</text>
</comment>
<dbReference type="InterPro" id="IPR041614">
    <property type="entry name" value="DprA_WH"/>
</dbReference>
<evidence type="ECO:0000256" key="1">
    <source>
        <dbReference type="ARBA" id="ARBA00006525"/>
    </source>
</evidence>
<dbReference type="EMBL" id="SHBP01000009">
    <property type="protein sequence ID" value="RZO19701.1"/>
    <property type="molecule type" value="Genomic_DNA"/>
</dbReference>
<dbReference type="InterPro" id="IPR057666">
    <property type="entry name" value="DrpA_SLOG"/>
</dbReference>
<dbReference type="AlphaFoldDB" id="A0A520MEU1"/>
<dbReference type="GO" id="GO:0009294">
    <property type="term" value="P:DNA-mediated transformation"/>
    <property type="evidence" value="ECO:0007669"/>
    <property type="project" value="InterPro"/>
</dbReference>
<feature type="domain" description="Smf/DprA SLOG" evidence="2">
    <location>
        <begin position="84"/>
        <end position="295"/>
    </location>
</feature>
<dbReference type="PANTHER" id="PTHR43022">
    <property type="entry name" value="PROTEIN SMF"/>
    <property type="match status" value="1"/>
</dbReference>
<dbReference type="InterPro" id="IPR003488">
    <property type="entry name" value="DprA"/>
</dbReference>
<dbReference type="PANTHER" id="PTHR43022:SF1">
    <property type="entry name" value="PROTEIN SMF"/>
    <property type="match status" value="1"/>
</dbReference>
<dbReference type="NCBIfam" id="TIGR00732">
    <property type="entry name" value="dprA"/>
    <property type="match status" value="1"/>
</dbReference>
<protein>
    <submittedName>
        <fullName evidence="4">DNA-protecting protein DprA</fullName>
    </submittedName>
</protein>
<dbReference type="Gene3D" id="3.40.50.450">
    <property type="match status" value="1"/>
</dbReference>
<evidence type="ECO:0000259" key="2">
    <source>
        <dbReference type="Pfam" id="PF02481"/>
    </source>
</evidence>
<gene>
    <name evidence="4" type="primary">dprA</name>
    <name evidence="4" type="ORF">EVB03_07290</name>
</gene>
<dbReference type="Proteomes" id="UP000315889">
    <property type="component" value="Unassembled WGS sequence"/>
</dbReference>
<proteinExistence type="inferred from homology"/>
<comment type="similarity">
    <text evidence="1">Belongs to the DprA/Smf family.</text>
</comment>
<dbReference type="Pfam" id="PF17782">
    <property type="entry name" value="WHD_DprA"/>
    <property type="match status" value="1"/>
</dbReference>
<name>A0A520MEU1_9GAMM</name>
<dbReference type="Pfam" id="PF02481">
    <property type="entry name" value="DNA_processg_A"/>
    <property type="match status" value="1"/>
</dbReference>
<evidence type="ECO:0000313" key="4">
    <source>
        <dbReference type="EMBL" id="RZO19701.1"/>
    </source>
</evidence>
<dbReference type="SUPFAM" id="SSF102405">
    <property type="entry name" value="MCP/YpsA-like"/>
    <property type="match status" value="1"/>
</dbReference>
<accession>A0A520MEU1</accession>
<evidence type="ECO:0000259" key="3">
    <source>
        <dbReference type="Pfam" id="PF17782"/>
    </source>
</evidence>
<organism evidence="4 5">
    <name type="scientific">SAR92 clade bacterium</name>
    <dbReference type="NCBI Taxonomy" id="2315479"/>
    <lineage>
        <taxon>Bacteria</taxon>
        <taxon>Pseudomonadati</taxon>
        <taxon>Pseudomonadota</taxon>
        <taxon>Gammaproteobacteria</taxon>
        <taxon>Cellvibrionales</taxon>
        <taxon>Porticoccaceae</taxon>
        <taxon>SAR92 clade</taxon>
    </lineage>
</organism>